<feature type="active site" description="Proton acceptor" evidence="7">
    <location>
        <position position="250"/>
    </location>
</feature>
<dbReference type="FunFam" id="3.40.1090.10:FF:000005">
    <property type="entry name" value="Patatin"/>
    <property type="match status" value="1"/>
</dbReference>
<evidence type="ECO:0000256" key="5">
    <source>
        <dbReference type="ARBA" id="ARBA00023098"/>
    </source>
</evidence>
<comment type="caution">
    <text evidence="9">The sequence shown here is derived from an EMBL/GenBank/DDBJ whole genome shotgun (WGS) entry which is preliminary data.</text>
</comment>
<accession>A0A8J5G343</accession>
<proteinExistence type="inferred from homology"/>
<protein>
    <recommendedName>
        <fullName evidence="8">PNPLA domain-containing protein</fullName>
    </recommendedName>
</protein>
<dbReference type="PANTHER" id="PTHR32176:SF103">
    <property type="entry name" value="OS08G0376550 PROTEIN"/>
    <property type="match status" value="1"/>
</dbReference>
<dbReference type="OrthoDB" id="1658288at2759"/>
<dbReference type="Pfam" id="PF01734">
    <property type="entry name" value="Patatin"/>
    <property type="match status" value="1"/>
</dbReference>
<dbReference type="PROSITE" id="PS51635">
    <property type="entry name" value="PNPLA"/>
    <property type="match status" value="1"/>
</dbReference>
<gene>
    <name evidence="9" type="ORF">ZIOFF_039350</name>
</gene>
<keyword evidence="4 7" id="KW-0442">Lipid degradation</keyword>
<evidence type="ECO:0000256" key="2">
    <source>
        <dbReference type="ARBA" id="ARBA00022801"/>
    </source>
</evidence>
<sequence length="442" mass="49082">MIPVYKSRSRIKETFTNFPPISKYIVDTDLFVPNSNSIMSSDQNNSGCHEAPKPPQAPRKWLTVLCIDGGGVRGIIPATILDFLESKLQELDGQSARIADYFDVIAGTSTGGLITTMLSAPNDKKRPLFAAKEIISFYLEHCPKIFPQKIWFMSNIFHAIHRCKYDGQYLHSIIKKLLGETRLSETLTNVIIPTFDIKLLQPTIFSTYEAKTDPSKNASLSDVCIGTSAAPTYLPGHCFTIKEKSYNLIDGGVAANNPTLVATTQIWKEAIAGNPDFSRCSPFNYDKLLVISIGTGLPKQEARFTSLQTAKWGLLGWLFHRGTMPIIDIFTQASADLVDIHTSVVFKARNTKHYQKHYLRIQNDALTGDASSMDIATTKNLEKLVEIGKELLQKPVCRVNLETGQLSEAMDGGTKQVAETNAEALARFATKLSRERSRRQMG</sequence>
<dbReference type="PANTHER" id="PTHR32176">
    <property type="entry name" value="XYLOSE ISOMERASE"/>
    <property type="match status" value="1"/>
</dbReference>
<feature type="short sequence motif" description="GXGXXG" evidence="7">
    <location>
        <begin position="69"/>
        <end position="74"/>
    </location>
</feature>
<keyword evidence="3" id="KW-0611">Plant defense</keyword>
<reference evidence="9 10" key="1">
    <citation type="submission" date="2020-08" db="EMBL/GenBank/DDBJ databases">
        <title>Plant Genome Project.</title>
        <authorList>
            <person name="Zhang R.-G."/>
        </authorList>
    </citation>
    <scope>NUCLEOTIDE SEQUENCE [LARGE SCALE GENOMIC DNA]</scope>
    <source>
        <tissue evidence="9">Rhizome</tissue>
    </source>
</reference>
<evidence type="ECO:0000259" key="8">
    <source>
        <dbReference type="PROSITE" id="PS51635"/>
    </source>
</evidence>
<dbReference type="InterPro" id="IPR002641">
    <property type="entry name" value="PNPLA_dom"/>
</dbReference>
<feature type="domain" description="PNPLA" evidence="8">
    <location>
        <begin position="65"/>
        <end position="263"/>
    </location>
</feature>
<evidence type="ECO:0000256" key="1">
    <source>
        <dbReference type="ARBA" id="ARBA00010240"/>
    </source>
</evidence>
<dbReference type="GO" id="GO:0004620">
    <property type="term" value="F:phospholipase activity"/>
    <property type="evidence" value="ECO:0007669"/>
    <property type="project" value="TreeGrafter"/>
</dbReference>
<dbReference type="EMBL" id="JACMSC010000011">
    <property type="protein sequence ID" value="KAG6499560.1"/>
    <property type="molecule type" value="Genomic_DNA"/>
</dbReference>
<evidence type="ECO:0000313" key="9">
    <source>
        <dbReference type="EMBL" id="KAG6499560.1"/>
    </source>
</evidence>
<feature type="short sequence motif" description="DGA/G" evidence="7">
    <location>
        <begin position="250"/>
        <end position="252"/>
    </location>
</feature>
<evidence type="ECO:0000256" key="6">
    <source>
        <dbReference type="ARBA" id="ARBA00025642"/>
    </source>
</evidence>
<organism evidence="9 10">
    <name type="scientific">Zingiber officinale</name>
    <name type="common">Ginger</name>
    <name type="synonym">Amomum zingiber</name>
    <dbReference type="NCBI Taxonomy" id="94328"/>
    <lineage>
        <taxon>Eukaryota</taxon>
        <taxon>Viridiplantae</taxon>
        <taxon>Streptophyta</taxon>
        <taxon>Embryophyta</taxon>
        <taxon>Tracheophyta</taxon>
        <taxon>Spermatophyta</taxon>
        <taxon>Magnoliopsida</taxon>
        <taxon>Liliopsida</taxon>
        <taxon>Zingiberales</taxon>
        <taxon>Zingiberaceae</taxon>
        <taxon>Zingiber</taxon>
    </lineage>
</organism>
<feature type="short sequence motif" description="GXSXG" evidence="7">
    <location>
        <begin position="107"/>
        <end position="111"/>
    </location>
</feature>
<dbReference type="GO" id="GO:0006952">
    <property type="term" value="P:defense response"/>
    <property type="evidence" value="ECO:0007669"/>
    <property type="project" value="UniProtKB-KW"/>
</dbReference>
<feature type="active site" description="Nucleophile" evidence="7">
    <location>
        <position position="109"/>
    </location>
</feature>
<dbReference type="GO" id="GO:0016042">
    <property type="term" value="P:lipid catabolic process"/>
    <property type="evidence" value="ECO:0007669"/>
    <property type="project" value="UniProtKB-UniRule"/>
</dbReference>
<keyword evidence="10" id="KW-1185">Reference proteome</keyword>
<dbReference type="GO" id="GO:0047372">
    <property type="term" value="F:monoacylglycerol lipase activity"/>
    <property type="evidence" value="ECO:0007669"/>
    <property type="project" value="TreeGrafter"/>
</dbReference>
<keyword evidence="2 7" id="KW-0378">Hydrolase</keyword>
<evidence type="ECO:0000256" key="7">
    <source>
        <dbReference type="PROSITE-ProRule" id="PRU01161"/>
    </source>
</evidence>
<dbReference type="CDD" id="cd07214">
    <property type="entry name" value="Pat17_isozyme_like"/>
    <property type="match status" value="1"/>
</dbReference>
<name>A0A8J5G343_ZINOF</name>
<evidence type="ECO:0000256" key="4">
    <source>
        <dbReference type="ARBA" id="ARBA00022963"/>
    </source>
</evidence>
<keyword evidence="5 7" id="KW-0443">Lipid metabolism</keyword>
<evidence type="ECO:0000313" key="10">
    <source>
        <dbReference type="Proteomes" id="UP000734854"/>
    </source>
</evidence>
<comment type="function">
    <text evidence="6">Possesses non-specific lipolytic acyl hydrolase (LAH) activity. Hydrolyzes phospholipids as well as galactolipids. May play a role in disease resistance.</text>
</comment>
<dbReference type="Proteomes" id="UP000734854">
    <property type="component" value="Unassembled WGS sequence"/>
</dbReference>
<comment type="similarity">
    <text evidence="1">Belongs to the patatin family.</text>
</comment>
<evidence type="ECO:0000256" key="3">
    <source>
        <dbReference type="ARBA" id="ARBA00022821"/>
    </source>
</evidence>
<dbReference type="AlphaFoldDB" id="A0A8J5G343"/>